<comment type="caution">
    <text evidence="4">The sequence shown here is derived from an EMBL/GenBank/DDBJ whole genome shotgun (WGS) entry which is preliminary data.</text>
</comment>
<dbReference type="InterPro" id="IPR036689">
    <property type="entry name" value="ESAT-6-like_sf"/>
</dbReference>
<dbReference type="SUPFAM" id="SSF53955">
    <property type="entry name" value="Lysozyme-like"/>
    <property type="match status" value="1"/>
</dbReference>
<sequence>MPADLEGRLAAEPAAAELAAIAATLRAADPGAIRTVAAQVLAVGDGVDGSVCAVDRGATAVEGRWVGEGAAAFGGWVASFRKAGASERQAITAAGTTLEHVGTVLDGLRREVEQHVAQALALAGAARNRTVAGAGLPPALADGLAADAVRGPTDAARAAVDRAEAELADAAARLREAAEGLTAFSALSAPDAAVMAPPRGTPLPWQPRADVAATSTGRLAGPGGTADTSGDGASSGSTGTAPSGQVGDWIRQAMAILQEAGVPPERMDPTDIATIIERESGGDPNAVNDWDANADKGTPSQGLMQTIGPTFEAYKLPGHDDIRDPVDNIIAGVRYAIERYGSVSRVPGVLAEARGDAYVGY</sequence>
<evidence type="ECO:0000259" key="3">
    <source>
        <dbReference type="Pfam" id="PF01464"/>
    </source>
</evidence>
<dbReference type="InterPro" id="IPR023346">
    <property type="entry name" value="Lysozyme-like_dom_sf"/>
</dbReference>
<evidence type="ECO:0000256" key="1">
    <source>
        <dbReference type="SAM" id="Coils"/>
    </source>
</evidence>
<dbReference type="CDD" id="cd13402">
    <property type="entry name" value="LT_TF-like"/>
    <property type="match status" value="1"/>
</dbReference>
<accession>A0ABT5SS57</accession>
<feature type="coiled-coil region" evidence="1">
    <location>
        <begin position="153"/>
        <end position="180"/>
    </location>
</feature>
<reference evidence="4 5" key="1">
    <citation type="submission" date="2023-02" db="EMBL/GenBank/DDBJ databases">
        <title>Genome sequencing required for Actinomycetospora new species description.</title>
        <authorList>
            <person name="Saimee Y."/>
            <person name="Duangmal K."/>
        </authorList>
    </citation>
    <scope>NUCLEOTIDE SEQUENCE [LARGE SCALE GENOMIC DNA]</scope>
    <source>
        <strain evidence="4 5">DW7H6</strain>
    </source>
</reference>
<evidence type="ECO:0000256" key="2">
    <source>
        <dbReference type="SAM" id="MobiDB-lite"/>
    </source>
</evidence>
<organism evidence="4 5">
    <name type="scientific">Actinomycetospora lemnae</name>
    <dbReference type="NCBI Taxonomy" id="3019891"/>
    <lineage>
        <taxon>Bacteria</taxon>
        <taxon>Bacillati</taxon>
        <taxon>Actinomycetota</taxon>
        <taxon>Actinomycetes</taxon>
        <taxon>Pseudonocardiales</taxon>
        <taxon>Pseudonocardiaceae</taxon>
        <taxon>Actinomycetospora</taxon>
    </lineage>
</organism>
<keyword evidence="1" id="KW-0175">Coiled coil</keyword>
<dbReference type="RefSeq" id="WP_274200222.1">
    <property type="nucleotide sequence ID" value="NZ_JAQZAO010000004.1"/>
</dbReference>
<name>A0ABT5SS57_9PSEU</name>
<feature type="region of interest" description="Disordered" evidence="2">
    <location>
        <begin position="215"/>
        <end position="245"/>
    </location>
</feature>
<proteinExistence type="predicted"/>
<gene>
    <name evidence="4" type="ORF">PGB27_10000</name>
</gene>
<dbReference type="Pfam" id="PF01464">
    <property type="entry name" value="SLT"/>
    <property type="match status" value="1"/>
</dbReference>
<dbReference type="Gene3D" id="1.10.530.10">
    <property type="match status" value="1"/>
</dbReference>
<dbReference type="Proteomes" id="UP001300763">
    <property type="component" value="Unassembled WGS sequence"/>
</dbReference>
<dbReference type="EMBL" id="JAQZAO010000004">
    <property type="protein sequence ID" value="MDD7965677.1"/>
    <property type="molecule type" value="Genomic_DNA"/>
</dbReference>
<evidence type="ECO:0000313" key="4">
    <source>
        <dbReference type="EMBL" id="MDD7965677.1"/>
    </source>
</evidence>
<feature type="compositionally biased region" description="Low complexity" evidence="2">
    <location>
        <begin position="225"/>
        <end position="244"/>
    </location>
</feature>
<keyword evidence="5" id="KW-1185">Reference proteome</keyword>
<protein>
    <submittedName>
        <fullName evidence="4">Transglycosylase SLT domain-containing protein</fullName>
    </submittedName>
</protein>
<feature type="domain" description="Transglycosylase SLT" evidence="3">
    <location>
        <begin position="266"/>
        <end position="344"/>
    </location>
</feature>
<dbReference type="InterPro" id="IPR008258">
    <property type="entry name" value="Transglycosylase_SLT_dom_1"/>
</dbReference>
<dbReference type="SUPFAM" id="SSF140453">
    <property type="entry name" value="EsxAB dimer-like"/>
    <property type="match status" value="1"/>
</dbReference>
<evidence type="ECO:0000313" key="5">
    <source>
        <dbReference type="Proteomes" id="UP001300763"/>
    </source>
</evidence>